<keyword evidence="1" id="KW-0472">Membrane</keyword>
<keyword evidence="1" id="KW-1133">Transmembrane helix</keyword>
<evidence type="ECO:0000313" key="3">
    <source>
        <dbReference type="Proteomes" id="UP000253729"/>
    </source>
</evidence>
<dbReference type="STRING" id="1341132.A0A3F3QE34"/>
<evidence type="ECO:0000313" key="2">
    <source>
        <dbReference type="EMBL" id="RDH37528.1"/>
    </source>
</evidence>
<dbReference type="PANTHER" id="PTHR35896:SF3">
    <property type="entry name" value="MAJOR FACILITATOR SUPERFAMILY TRANSPORTER"/>
    <property type="match status" value="1"/>
</dbReference>
<protein>
    <submittedName>
        <fullName evidence="2">Uncharacterized protein</fullName>
    </submittedName>
</protein>
<dbReference type="PANTHER" id="PTHR35896">
    <property type="entry name" value="IG-LIKE DOMAIN-CONTAINING PROTEIN"/>
    <property type="match status" value="1"/>
</dbReference>
<proteinExistence type="predicted"/>
<sequence length="231" mass="25994">MAWFSSVLGKGMICESEYRHLPIDEDHATDASSRKAFIPWWRTKWALFLATVLSLSIIIVLAFLPSYISRGFQVTNAPSPKYQHCGNSTTVARSRGCQFDLVTYAWLPASCIEQETLAEFRNWLEGSERAFGSWPFFADREGNERIADEQALSERVGVPTHSPQEEHLGHCIFLWRRLARMASTGPVLDIGLGHVHHCTEHLLDRLRGANPLDSERPHSVFEVGLGGCITD</sequence>
<evidence type="ECO:0000256" key="1">
    <source>
        <dbReference type="SAM" id="Phobius"/>
    </source>
</evidence>
<name>A0A3F3QE34_9EURO</name>
<accession>A0A3F3QE34</accession>
<dbReference type="AlphaFoldDB" id="A0A3F3QE34"/>
<dbReference type="Proteomes" id="UP000253729">
    <property type="component" value="Unassembled WGS sequence"/>
</dbReference>
<feature type="transmembrane region" description="Helical" evidence="1">
    <location>
        <begin position="45"/>
        <end position="64"/>
    </location>
</feature>
<dbReference type="EMBL" id="KZ852035">
    <property type="protein sequence ID" value="RDH37528.1"/>
    <property type="molecule type" value="Genomic_DNA"/>
</dbReference>
<dbReference type="RefSeq" id="XP_026630550.1">
    <property type="nucleotide sequence ID" value="XM_026770615.1"/>
</dbReference>
<gene>
    <name evidence="2" type="ORF">BDQ94DRAFT_166718</name>
</gene>
<organism evidence="2 3">
    <name type="scientific">Aspergillus welwitschiae</name>
    <dbReference type="NCBI Taxonomy" id="1341132"/>
    <lineage>
        <taxon>Eukaryota</taxon>
        <taxon>Fungi</taxon>
        <taxon>Dikarya</taxon>
        <taxon>Ascomycota</taxon>
        <taxon>Pezizomycotina</taxon>
        <taxon>Eurotiomycetes</taxon>
        <taxon>Eurotiomycetidae</taxon>
        <taxon>Eurotiales</taxon>
        <taxon>Aspergillaceae</taxon>
        <taxon>Aspergillus</taxon>
        <taxon>Aspergillus subgen. Circumdati</taxon>
    </lineage>
</organism>
<reference evidence="2 3" key="1">
    <citation type="submission" date="2018-07" db="EMBL/GenBank/DDBJ databases">
        <title>The genomes of Aspergillus section Nigri reveals drivers in fungal speciation.</title>
        <authorList>
            <consortium name="DOE Joint Genome Institute"/>
            <person name="Vesth T.C."/>
            <person name="Nybo J."/>
            <person name="Theobald S."/>
            <person name="Brandl J."/>
            <person name="Frisvad J.C."/>
            <person name="Nielsen K.F."/>
            <person name="Lyhne E.K."/>
            <person name="Kogle M.E."/>
            <person name="Kuo A."/>
            <person name="Riley R."/>
            <person name="Clum A."/>
            <person name="Nolan M."/>
            <person name="Lipzen A."/>
            <person name="Salamov A."/>
            <person name="Henrissat B."/>
            <person name="Wiebenga A."/>
            <person name="De vries R.P."/>
            <person name="Grigoriev I.V."/>
            <person name="Mortensen U.H."/>
            <person name="Andersen M.R."/>
            <person name="Baker S.E."/>
        </authorList>
    </citation>
    <scope>NUCLEOTIDE SEQUENCE [LARGE SCALE GENOMIC DNA]</scope>
    <source>
        <strain evidence="2 3">CBS 139.54b</strain>
    </source>
</reference>
<dbReference type="GeneID" id="38138971"/>
<keyword evidence="3" id="KW-1185">Reference proteome</keyword>
<keyword evidence="1" id="KW-0812">Transmembrane</keyword>
<dbReference type="InterPro" id="IPR053008">
    <property type="entry name" value="Phomopsin_biosynth_assoc"/>
</dbReference>